<dbReference type="PANTHER" id="PTHR43806">
    <property type="entry name" value="PEPTIDASE S8"/>
    <property type="match status" value="1"/>
</dbReference>
<dbReference type="PROSITE" id="PS00137">
    <property type="entry name" value="SUBTILASE_HIS"/>
    <property type="match status" value="1"/>
</dbReference>
<name>A0A6J4K4H8_9BACT</name>
<keyword evidence="7" id="KW-0732">Signal</keyword>
<protein>
    <submittedName>
        <fullName evidence="10">Alkaline serine exoprotease A</fullName>
        <ecNumber evidence="10">3.4.21.-</ecNumber>
    </submittedName>
</protein>
<dbReference type="AlphaFoldDB" id="A0A6J4K4H8"/>
<reference evidence="10" key="1">
    <citation type="submission" date="2020-02" db="EMBL/GenBank/DDBJ databases">
        <authorList>
            <person name="Meier V. D."/>
        </authorList>
    </citation>
    <scope>NUCLEOTIDE SEQUENCE</scope>
    <source>
        <strain evidence="10">AVDCRST_MAG89</strain>
    </source>
</reference>
<sequence length="404" mass="41015">MNHRSLLLLLPFALLACTDAPVPTEPRAGASPVLAAAARPQSGDYIIVLKGPGAQAVAAAAGVSPRFVYGAALHGFAATLTEAQLSALRHNPNVAYVEADTWGGVSTTQTNPTWSLDRVDQRDLPLSGGYTYTATGATVNAYVLDSGIRKTHAEFAPAGRAQYIPNGKNGDFVNDAHGKRSGALDCNGHGTQVAGVVGGVTYGAAKGVNLWAGRVVNCRGGGQASSAIAAVDWITANGIRPAVVNMSLAYGDVQSLRTAVENSVAAGVHYATAAGNGDAAHVPIDACTESPGGAPNAVTVGATDRYDAEGYFSNYGPCIDLLAPGVDITTADDDSDTDLVTTVGTSVASPYVAGVIAMYLQNDPAATPATVRAALAANATSGRITFHAQSAAGGTPNLLLFTSY</sequence>
<dbReference type="InterPro" id="IPR037045">
    <property type="entry name" value="S8pro/Inhibitor_I9_sf"/>
</dbReference>
<dbReference type="InterPro" id="IPR010259">
    <property type="entry name" value="S8pro/Inhibitor_I9"/>
</dbReference>
<dbReference type="Pfam" id="PF05922">
    <property type="entry name" value="Inhibitor_I9"/>
    <property type="match status" value="1"/>
</dbReference>
<dbReference type="SUPFAM" id="SSF54897">
    <property type="entry name" value="Protease propeptides/inhibitors"/>
    <property type="match status" value="1"/>
</dbReference>
<evidence type="ECO:0000256" key="6">
    <source>
        <dbReference type="RuleBase" id="RU003355"/>
    </source>
</evidence>
<dbReference type="EMBL" id="CADCTV010000026">
    <property type="protein sequence ID" value="CAA9295457.1"/>
    <property type="molecule type" value="Genomic_DNA"/>
</dbReference>
<feature type="active site" description="Charge relay system" evidence="5">
    <location>
        <position position="145"/>
    </location>
</feature>
<dbReference type="CDD" id="cd04077">
    <property type="entry name" value="Peptidases_S8_PCSK9_ProteinaseK_like"/>
    <property type="match status" value="1"/>
</dbReference>
<keyword evidence="3 5" id="KW-0378">Hydrolase</keyword>
<evidence type="ECO:0000256" key="2">
    <source>
        <dbReference type="ARBA" id="ARBA00022670"/>
    </source>
</evidence>
<feature type="signal peptide" evidence="7">
    <location>
        <begin position="1"/>
        <end position="16"/>
    </location>
</feature>
<dbReference type="InterPro" id="IPR034193">
    <property type="entry name" value="PCSK9_ProteinaseK-like"/>
</dbReference>
<dbReference type="Gene3D" id="3.30.70.80">
    <property type="entry name" value="Peptidase S8 propeptide/proteinase inhibitor I9"/>
    <property type="match status" value="1"/>
</dbReference>
<dbReference type="Gene3D" id="3.40.50.200">
    <property type="entry name" value="Peptidase S8/S53 domain"/>
    <property type="match status" value="1"/>
</dbReference>
<dbReference type="GO" id="GO:0005615">
    <property type="term" value="C:extracellular space"/>
    <property type="evidence" value="ECO:0007669"/>
    <property type="project" value="TreeGrafter"/>
</dbReference>
<dbReference type="InterPro" id="IPR000209">
    <property type="entry name" value="Peptidase_S8/S53_dom"/>
</dbReference>
<dbReference type="PROSITE" id="PS51257">
    <property type="entry name" value="PROKAR_LIPOPROTEIN"/>
    <property type="match status" value="1"/>
</dbReference>
<dbReference type="PROSITE" id="PS00136">
    <property type="entry name" value="SUBTILASE_ASP"/>
    <property type="match status" value="1"/>
</dbReference>
<dbReference type="InterPro" id="IPR036852">
    <property type="entry name" value="Peptidase_S8/S53_dom_sf"/>
</dbReference>
<dbReference type="GO" id="GO:0006508">
    <property type="term" value="P:proteolysis"/>
    <property type="evidence" value="ECO:0007669"/>
    <property type="project" value="UniProtKB-KW"/>
</dbReference>
<proteinExistence type="inferred from homology"/>
<organism evidence="10">
    <name type="scientific">uncultured Gemmatimonadota bacterium</name>
    <dbReference type="NCBI Taxonomy" id="203437"/>
    <lineage>
        <taxon>Bacteria</taxon>
        <taxon>Pseudomonadati</taxon>
        <taxon>Gemmatimonadota</taxon>
        <taxon>environmental samples</taxon>
    </lineage>
</organism>
<dbReference type="SUPFAM" id="SSF52743">
    <property type="entry name" value="Subtilisin-like"/>
    <property type="match status" value="1"/>
</dbReference>
<dbReference type="Pfam" id="PF00082">
    <property type="entry name" value="Peptidase_S8"/>
    <property type="match status" value="1"/>
</dbReference>
<dbReference type="GO" id="GO:0004252">
    <property type="term" value="F:serine-type endopeptidase activity"/>
    <property type="evidence" value="ECO:0007669"/>
    <property type="project" value="UniProtKB-UniRule"/>
</dbReference>
<evidence type="ECO:0000313" key="10">
    <source>
        <dbReference type="EMBL" id="CAA9295457.1"/>
    </source>
</evidence>
<dbReference type="InterPro" id="IPR050131">
    <property type="entry name" value="Peptidase_S8_subtilisin-like"/>
</dbReference>
<evidence type="ECO:0000256" key="4">
    <source>
        <dbReference type="ARBA" id="ARBA00022825"/>
    </source>
</evidence>
<keyword evidence="2 5" id="KW-0645">Protease</keyword>
<feature type="active site" description="Charge relay system" evidence="5">
    <location>
        <position position="346"/>
    </location>
</feature>
<dbReference type="FunFam" id="3.40.50.200:FF:000016">
    <property type="entry name" value="Proprotein convertase subtilisin/kexin type 9"/>
    <property type="match status" value="1"/>
</dbReference>
<dbReference type="PROSITE" id="PS00138">
    <property type="entry name" value="SUBTILASE_SER"/>
    <property type="match status" value="1"/>
</dbReference>
<dbReference type="InterPro" id="IPR022398">
    <property type="entry name" value="Peptidase_S8_His-AS"/>
</dbReference>
<evidence type="ECO:0000259" key="9">
    <source>
        <dbReference type="Pfam" id="PF05922"/>
    </source>
</evidence>
<gene>
    <name evidence="10" type="ORF">AVDCRST_MAG89-98</name>
</gene>
<dbReference type="PROSITE" id="PS51892">
    <property type="entry name" value="SUBTILASE"/>
    <property type="match status" value="1"/>
</dbReference>
<feature type="chain" id="PRO_5026782494" evidence="7">
    <location>
        <begin position="17"/>
        <end position="404"/>
    </location>
</feature>
<evidence type="ECO:0000256" key="7">
    <source>
        <dbReference type="SAM" id="SignalP"/>
    </source>
</evidence>
<evidence type="ECO:0000256" key="1">
    <source>
        <dbReference type="ARBA" id="ARBA00011073"/>
    </source>
</evidence>
<comment type="similarity">
    <text evidence="1 5 6">Belongs to the peptidase S8 family.</text>
</comment>
<feature type="domain" description="Peptidase S8/S53" evidence="8">
    <location>
        <begin position="143"/>
        <end position="382"/>
    </location>
</feature>
<evidence type="ECO:0000259" key="8">
    <source>
        <dbReference type="Pfam" id="PF00082"/>
    </source>
</evidence>
<accession>A0A6J4K4H8</accession>
<dbReference type="InterPro" id="IPR015500">
    <property type="entry name" value="Peptidase_S8_subtilisin-rel"/>
</dbReference>
<keyword evidence="4 5" id="KW-0720">Serine protease</keyword>
<dbReference type="PANTHER" id="PTHR43806:SF11">
    <property type="entry name" value="CEREVISIN-RELATED"/>
    <property type="match status" value="1"/>
</dbReference>
<feature type="active site" description="Charge relay system" evidence="5">
    <location>
        <position position="189"/>
    </location>
</feature>
<dbReference type="InterPro" id="IPR023827">
    <property type="entry name" value="Peptidase_S8_Asp-AS"/>
</dbReference>
<dbReference type="InterPro" id="IPR023828">
    <property type="entry name" value="Peptidase_S8_Ser-AS"/>
</dbReference>
<dbReference type="PRINTS" id="PR00723">
    <property type="entry name" value="SUBTILISIN"/>
</dbReference>
<evidence type="ECO:0000256" key="5">
    <source>
        <dbReference type="PROSITE-ProRule" id="PRU01240"/>
    </source>
</evidence>
<evidence type="ECO:0000256" key="3">
    <source>
        <dbReference type="ARBA" id="ARBA00022801"/>
    </source>
</evidence>
<dbReference type="EC" id="3.4.21.-" evidence="10"/>
<feature type="domain" description="Inhibitor I9" evidence="9">
    <location>
        <begin position="68"/>
        <end position="101"/>
    </location>
</feature>